<dbReference type="AlphaFoldDB" id="A0A2S4LS88"/>
<dbReference type="EMBL" id="PQFZ01000039">
    <property type="protein sequence ID" value="POR45209.1"/>
    <property type="molecule type" value="Genomic_DNA"/>
</dbReference>
<dbReference type="OrthoDB" id="8446710at2"/>
<accession>A0A2S4LS88</accession>
<gene>
    <name evidence="2" type="ORF">CYD53_13917</name>
</gene>
<comment type="caution">
    <text evidence="2">The sequence shown here is derived from an EMBL/GenBank/DDBJ whole genome shotgun (WGS) entry which is preliminary data.</text>
</comment>
<dbReference type="Proteomes" id="UP000236919">
    <property type="component" value="Unassembled WGS sequence"/>
</dbReference>
<organism evidence="2 3">
    <name type="scientific">Bosea psychrotolerans</name>
    <dbReference type="NCBI Taxonomy" id="1871628"/>
    <lineage>
        <taxon>Bacteria</taxon>
        <taxon>Pseudomonadati</taxon>
        <taxon>Pseudomonadota</taxon>
        <taxon>Alphaproteobacteria</taxon>
        <taxon>Hyphomicrobiales</taxon>
        <taxon>Boseaceae</taxon>
        <taxon>Bosea</taxon>
    </lineage>
</organism>
<reference evidence="2 3" key="1">
    <citation type="submission" date="2018-01" db="EMBL/GenBank/DDBJ databases">
        <title>Genomic Encyclopedia of Type Strains, Phase III (KMG-III): the genomes of soil and plant-associated and newly described type strains.</title>
        <authorList>
            <person name="Whitman W."/>
        </authorList>
    </citation>
    <scope>NUCLEOTIDE SEQUENCE [LARGE SCALE GENOMIC DNA]</scope>
    <source>
        <strain evidence="2 3">1131</strain>
    </source>
</reference>
<proteinExistence type="predicted"/>
<name>A0A2S4LS88_9HYPH</name>
<sequence>MHVRLVLLACLLGSGAAAEEDKARRELLPTVRAATDCVSRSLIQEKVTASANDDAIRNGARRAFGLQCQAEGRKLVLEHDRLHGVGTGRSFVDGPYFADLPRAVRVRMANTYAGTMPSAKPRRCPDMLEIYEVQDSGRTLAQAEQAGLQRQTKTEMEVLASFTQRMEQRLQQARHAMARPVLEEFRALPVSDMGICFPAIVPVMAEARAIAEQIELRRQEAERQQAESERQRYEEAQRRAEAERIAEVRRAEMQRIEEERRAEAQRIAEERRQEARAAAERARLAAEKAAEEERLEALRPINVLKTAYQHYAFVKKCNEFRDGYVSIFISENEIVRARTAIKAIETKIKILEPSINTDMAWSTATGGTLNVVPERAMCQGSLQSLIAMFEKLAPDAAAPKKDF</sequence>
<feature type="coiled-coil region" evidence="1">
    <location>
        <begin position="204"/>
        <end position="296"/>
    </location>
</feature>
<dbReference type="RefSeq" id="WP_146056037.1">
    <property type="nucleotide sequence ID" value="NZ_PQFZ01000039.1"/>
</dbReference>
<keyword evidence="3" id="KW-1185">Reference proteome</keyword>
<evidence type="ECO:0000313" key="3">
    <source>
        <dbReference type="Proteomes" id="UP000236919"/>
    </source>
</evidence>
<protein>
    <submittedName>
        <fullName evidence="2">Uncharacterized protein</fullName>
    </submittedName>
</protein>
<evidence type="ECO:0000313" key="2">
    <source>
        <dbReference type="EMBL" id="POR45209.1"/>
    </source>
</evidence>
<evidence type="ECO:0000256" key="1">
    <source>
        <dbReference type="SAM" id="Coils"/>
    </source>
</evidence>
<keyword evidence="1" id="KW-0175">Coiled coil</keyword>